<name>A0A0F9GQA6_9ZZZZ</name>
<keyword evidence="3 6" id="KW-0812">Transmembrane</keyword>
<organism evidence="7">
    <name type="scientific">marine sediment metagenome</name>
    <dbReference type="NCBI Taxonomy" id="412755"/>
    <lineage>
        <taxon>unclassified sequences</taxon>
        <taxon>metagenomes</taxon>
        <taxon>ecological metagenomes</taxon>
    </lineage>
</organism>
<comment type="caution">
    <text evidence="7">The sequence shown here is derived from an EMBL/GenBank/DDBJ whole genome shotgun (WGS) entry which is preliminary data.</text>
</comment>
<feature type="transmembrane region" description="Helical" evidence="6">
    <location>
        <begin position="85"/>
        <end position="107"/>
    </location>
</feature>
<evidence type="ECO:0000256" key="4">
    <source>
        <dbReference type="ARBA" id="ARBA00022989"/>
    </source>
</evidence>
<evidence type="ECO:0000256" key="1">
    <source>
        <dbReference type="ARBA" id="ARBA00004651"/>
    </source>
</evidence>
<feature type="transmembrane region" description="Helical" evidence="6">
    <location>
        <begin position="149"/>
        <end position="170"/>
    </location>
</feature>
<evidence type="ECO:0000313" key="7">
    <source>
        <dbReference type="EMBL" id="KKL71655.1"/>
    </source>
</evidence>
<feature type="transmembrane region" description="Helical" evidence="6">
    <location>
        <begin position="119"/>
        <end position="143"/>
    </location>
</feature>
<evidence type="ECO:0000256" key="2">
    <source>
        <dbReference type="ARBA" id="ARBA00022475"/>
    </source>
</evidence>
<dbReference type="NCBIfam" id="TIGR00765">
    <property type="entry name" value="yihY_not_rbn"/>
    <property type="match status" value="1"/>
</dbReference>
<dbReference type="InterPro" id="IPR017039">
    <property type="entry name" value="Virul_fac_BrkB"/>
</dbReference>
<evidence type="ECO:0000256" key="6">
    <source>
        <dbReference type="SAM" id="Phobius"/>
    </source>
</evidence>
<feature type="transmembrane region" description="Helical" evidence="6">
    <location>
        <begin position="49"/>
        <end position="73"/>
    </location>
</feature>
<proteinExistence type="predicted"/>
<dbReference type="Pfam" id="PF03631">
    <property type="entry name" value="Virul_fac_BrkB"/>
    <property type="match status" value="1"/>
</dbReference>
<dbReference type="EMBL" id="LAZR01025524">
    <property type="protein sequence ID" value="KKL71655.1"/>
    <property type="molecule type" value="Genomic_DNA"/>
</dbReference>
<evidence type="ECO:0000256" key="3">
    <source>
        <dbReference type="ARBA" id="ARBA00022692"/>
    </source>
</evidence>
<feature type="non-terminal residue" evidence="7">
    <location>
        <position position="1"/>
    </location>
</feature>
<gene>
    <name evidence="7" type="ORF">LCGC14_2092760</name>
</gene>
<sequence length="174" mass="19156">DFVVQAQRLQLFGIVFLIVTALALMATIDKAFNTIWRVKAKRRWIRIFLLYWGILTLGPLLVGFSVGLTSYFVSLPIISGAAEQIGAWAATFLPFALTGTALTLAYISIPNCKVLPLHALSGGIIAALLFELAKKGFAFYITLVPTYKLVFGALATVPIIFVWVYLCFIFSPFS</sequence>
<evidence type="ECO:0000256" key="5">
    <source>
        <dbReference type="ARBA" id="ARBA00023136"/>
    </source>
</evidence>
<comment type="subcellular location">
    <subcellularLocation>
        <location evidence="1">Cell membrane</location>
        <topology evidence="1">Multi-pass membrane protein</topology>
    </subcellularLocation>
</comment>
<protein>
    <submittedName>
        <fullName evidence="7">Uncharacterized protein</fullName>
    </submittedName>
</protein>
<feature type="transmembrane region" description="Helical" evidence="6">
    <location>
        <begin position="6"/>
        <end position="28"/>
    </location>
</feature>
<dbReference type="GO" id="GO:0005886">
    <property type="term" value="C:plasma membrane"/>
    <property type="evidence" value="ECO:0007669"/>
    <property type="project" value="UniProtKB-SubCell"/>
</dbReference>
<dbReference type="PANTHER" id="PTHR30213:SF0">
    <property type="entry name" value="UPF0761 MEMBRANE PROTEIN YIHY"/>
    <property type="match status" value="1"/>
</dbReference>
<reference evidence="7" key="1">
    <citation type="journal article" date="2015" name="Nature">
        <title>Complex archaea that bridge the gap between prokaryotes and eukaryotes.</title>
        <authorList>
            <person name="Spang A."/>
            <person name="Saw J.H."/>
            <person name="Jorgensen S.L."/>
            <person name="Zaremba-Niedzwiedzka K."/>
            <person name="Martijn J."/>
            <person name="Lind A.E."/>
            <person name="van Eijk R."/>
            <person name="Schleper C."/>
            <person name="Guy L."/>
            <person name="Ettema T.J."/>
        </authorList>
    </citation>
    <scope>NUCLEOTIDE SEQUENCE</scope>
</reference>
<accession>A0A0F9GQA6</accession>
<dbReference type="AlphaFoldDB" id="A0A0F9GQA6"/>
<dbReference type="PANTHER" id="PTHR30213">
    <property type="entry name" value="INNER MEMBRANE PROTEIN YHJD"/>
    <property type="match status" value="1"/>
</dbReference>
<keyword evidence="2" id="KW-1003">Cell membrane</keyword>
<keyword evidence="5 6" id="KW-0472">Membrane</keyword>
<keyword evidence="4 6" id="KW-1133">Transmembrane helix</keyword>